<evidence type="ECO:0000313" key="2">
    <source>
        <dbReference type="Proteomes" id="UP000325286"/>
    </source>
</evidence>
<sequence length="101" mass="11392">MVAQSGRSPEELENSLGEDGLRRLVALAQIEGWGDASNAETARIEAAVHNAVMVLGMLMGVKIPEEMFKHPEKCMARFAFERRERQQTAEQQMQTMRHNHA</sequence>
<gene>
    <name evidence="1" type="ORF">UC8_24360</name>
</gene>
<accession>A0A5B9QN87</accession>
<evidence type="ECO:0000313" key="1">
    <source>
        <dbReference type="EMBL" id="QEG40424.1"/>
    </source>
</evidence>
<proteinExistence type="predicted"/>
<name>A0A5B9QN87_9BACT</name>
<organism evidence="1 2">
    <name type="scientific">Roseimaritima ulvae</name>
    <dbReference type="NCBI Taxonomy" id="980254"/>
    <lineage>
        <taxon>Bacteria</taxon>
        <taxon>Pseudomonadati</taxon>
        <taxon>Planctomycetota</taxon>
        <taxon>Planctomycetia</taxon>
        <taxon>Pirellulales</taxon>
        <taxon>Pirellulaceae</taxon>
        <taxon>Roseimaritima</taxon>
    </lineage>
</organism>
<dbReference type="EMBL" id="CP042914">
    <property type="protein sequence ID" value="QEG40424.1"/>
    <property type="molecule type" value="Genomic_DNA"/>
</dbReference>
<reference evidence="1 2" key="1">
    <citation type="submission" date="2019-08" db="EMBL/GenBank/DDBJ databases">
        <title>Deep-cultivation of Planctomycetes and their phenomic and genomic characterization uncovers novel biology.</title>
        <authorList>
            <person name="Wiegand S."/>
            <person name="Jogler M."/>
            <person name="Boedeker C."/>
            <person name="Pinto D."/>
            <person name="Vollmers J."/>
            <person name="Rivas-Marin E."/>
            <person name="Kohn T."/>
            <person name="Peeters S.H."/>
            <person name="Heuer A."/>
            <person name="Rast P."/>
            <person name="Oberbeckmann S."/>
            <person name="Bunk B."/>
            <person name="Jeske O."/>
            <person name="Meyerdierks A."/>
            <person name="Storesund J.E."/>
            <person name="Kallscheuer N."/>
            <person name="Luecker S."/>
            <person name="Lage O.M."/>
            <person name="Pohl T."/>
            <person name="Merkel B.J."/>
            <person name="Hornburger P."/>
            <person name="Mueller R.-W."/>
            <person name="Bruemmer F."/>
            <person name="Labrenz M."/>
            <person name="Spormann A.M."/>
            <person name="Op den Camp H."/>
            <person name="Overmann J."/>
            <person name="Amann R."/>
            <person name="Jetten M.S.M."/>
            <person name="Mascher T."/>
            <person name="Medema M.H."/>
            <person name="Devos D.P."/>
            <person name="Kaster A.-K."/>
            <person name="Ovreas L."/>
            <person name="Rohde M."/>
            <person name="Galperin M.Y."/>
            <person name="Jogler C."/>
        </authorList>
    </citation>
    <scope>NUCLEOTIDE SEQUENCE [LARGE SCALE GENOMIC DNA]</scope>
    <source>
        <strain evidence="1 2">UC8</strain>
    </source>
</reference>
<protein>
    <submittedName>
        <fullName evidence="1">Uncharacterized protein</fullName>
    </submittedName>
</protein>
<dbReference type="Proteomes" id="UP000325286">
    <property type="component" value="Chromosome"/>
</dbReference>
<dbReference type="AlphaFoldDB" id="A0A5B9QN87"/>
<keyword evidence="2" id="KW-1185">Reference proteome</keyword>
<dbReference type="KEGG" id="rul:UC8_24360"/>